<dbReference type="Pfam" id="PF00134">
    <property type="entry name" value="Cyclin_N"/>
    <property type="match status" value="1"/>
</dbReference>
<comment type="caution">
    <text evidence="3">The sequence shown here is derived from an EMBL/GenBank/DDBJ whole genome shotgun (WGS) entry which is preliminary data.</text>
</comment>
<protein>
    <submittedName>
        <fullName evidence="3">Cyclin-I</fullName>
    </submittedName>
</protein>
<sequence>MNQICKMLKLKKVSTERLLELLKQTYMKSSICWTRRKPFPENDTEFVKTHERDEIVSFLLETCDRPDMGLNVDTFALFVSLLDRILSTYKVKSDYVECLSVACLYIACKVKEEDERISITSEFLLDCESKCSIAELLRMEKMVLKKFEWSVNDTTAVDFLHIFYALLVNEYKTIEEVTKSSLNAKTVWKVIDAKKSDNEDSWYVPADLDFLEEIESHLKNCLCRYDLTRVYDPHVLSFCLLSLQLEKTLASIQSEQIKSGLNKTMDLIEQYCKINFELMDKCKEQLRSYLATVDNKSPIDTYDDEFYKIAMQSLRQSSIFYSPLAAVNSKLDAIKEEEEEEDYMEMDESCDYVTRKETETDDYFNSVKFGTLSFAEILTANTPKKLAYKIHICFATEFIQRICFTFKKDESACFHSTQAFWVIVIFKT</sequence>
<dbReference type="InterPro" id="IPR039361">
    <property type="entry name" value="Cyclin"/>
</dbReference>
<dbReference type="PANTHER" id="PTHR10177">
    <property type="entry name" value="CYCLINS"/>
    <property type="match status" value="1"/>
</dbReference>
<evidence type="ECO:0000256" key="1">
    <source>
        <dbReference type="RuleBase" id="RU000383"/>
    </source>
</evidence>
<dbReference type="FunFam" id="1.10.472.10:FF:000006">
    <property type="entry name" value="Cyclin I"/>
    <property type="match status" value="1"/>
</dbReference>
<name>A0A3M7QY91_BRAPC</name>
<dbReference type="InterPro" id="IPR006671">
    <property type="entry name" value="Cyclin_N"/>
</dbReference>
<dbReference type="SUPFAM" id="SSF47954">
    <property type="entry name" value="Cyclin-like"/>
    <property type="match status" value="1"/>
</dbReference>
<proteinExistence type="inferred from homology"/>
<evidence type="ECO:0000313" key="3">
    <source>
        <dbReference type="EMBL" id="RNA15978.1"/>
    </source>
</evidence>
<keyword evidence="1" id="KW-0195">Cyclin</keyword>
<reference evidence="3 4" key="1">
    <citation type="journal article" date="2018" name="Sci. Rep.">
        <title>Genomic signatures of local adaptation to the degree of environmental predictability in rotifers.</title>
        <authorList>
            <person name="Franch-Gras L."/>
            <person name="Hahn C."/>
            <person name="Garcia-Roger E.M."/>
            <person name="Carmona M.J."/>
            <person name="Serra M."/>
            <person name="Gomez A."/>
        </authorList>
    </citation>
    <scope>NUCLEOTIDE SEQUENCE [LARGE SCALE GENOMIC DNA]</scope>
    <source>
        <strain evidence="3">HYR1</strain>
    </source>
</reference>
<dbReference type="Proteomes" id="UP000276133">
    <property type="component" value="Unassembled WGS sequence"/>
</dbReference>
<dbReference type="AlphaFoldDB" id="A0A3M7QY91"/>
<dbReference type="InterPro" id="IPR013763">
    <property type="entry name" value="Cyclin-like_dom"/>
</dbReference>
<dbReference type="InterPro" id="IPR036915">
    <property type="entry name" value="Cyclin-like_sf"/>
</dbReference>
<comment type="similarity">
    <text evidence="1">Belongs to the cyclin family.</text>
</comment>
<evidence type="ECO:0000313" key="4">
    <source>
        <dbReference type="Proteomes" id="UP000276133"/>
    </source>
</evidence>
<dbReference type="OrthoDB" id="769138at2759"/>
<dbReference type="STRING" id="10195.A0A3M7QY91"/>
<dbReference type="SMART" id="SM00385">
    <property type="entry name" value="CYCLIN"/>
    <property type="match status" value="1"/>
</dbReference>
<feature type="domain" description="Cyclin-like" evidence="2">
    <location>
        <begin position="57"/>
        <end position="145"/>
    </location>
</feature>
<organism evidence="3 4">
    <name type="scientific">Brachionus plicatilis</name>
    <name type="common">Marine rotifer</name>
    <name type="synonym">Brachionus muelleri</name>
    <dbReference type="NCBI Taxonomy" id="10195"/>
    <lineage>
        <taxon>Eukaryota</taxon>
        <taxon>Metazoa</taxon>
        <taxon>Spiralia</taxon>
        <taxon>Gnathifera</taxon>
        <taxon>Rotifera</taxon>
        <taxon>Eurotatoria</taxon>
        <taxon>Monogononta</taxon>
        <taxon>Pseudotrocha</taxon>
        <taxon>Ploima</taxon>
        <taxon>Brachionidae</taxon>
        <taxon>Brachionus</taxon>
    </lineage>
</organism>
<dbReference type="Gene3D" id="1.10.472.10">
    <property type="entry name" value="Cyclin-like"/>
    <property type="match status" value="1"/>
</dbReference>
<keyword evidence="4" id="KW-1185">Reference proteome</keyword>
<gene>
    <name evidence="3" type="ORF">BpHYR1_050969</name>
</gene>
<accession>A0A3M7QY91</accession>
<evidence type="ECO:0000259" key="2">
    <source>
        <dbReference type="SMART" id="SM00385"/>
    </source>
</evidence>
<dbReference type="EMBL" id="REGN01004836">
    <property type="protein sequence ID" value="RNA15978.1"/>
    <property type="molecule type" value="Genomic_DNA"/>
</dbReference>